<evidence type="ECO:0000256" key="2">
    <source>
        <dbReference type="ARBA" id="ARBA00022485"/>
    </source>
</evidence>
<dbReference type="GO" id="GO:0006783">
    <property type="term" value="P:heme biosynthetic process"/>
    <property type="evidence" value="ECO:0007669"/>
    <property type="project" value="TreeGrafter"/>
</dbReference>
<dbReference type="PROSITE" id="PS51918">
    <property type="entry name" value="RADICAL_SAM"/>
    <property type="match status" value="1"/>
</dbReference>
<dbReference type="SUPFAM" id="SSF102114">
    <property type="entry name" value="Radical SAM enzymes"/>
    <property type="match status" value="1"/>
</dbReference>
<proteinExistence type="predicted"/>
<dbReference type="NCBIfam" id="TIGR04085">
    <property type="entry name" value="rSAM_more_4Fe4S"/>
    <property type="match status" value="1"/>
</dbReference>
<evidence type="ECO:0000259" key="7">
    <source>
        <dbReference type="PROSITE" id="PS51918"/>
    </source>
</evidence>
<keyword evidence="9" id="KW-1185">Reference proteome</keyword>
<comment type="cofactor">
    <cofactor evidence="1">
        <name>[4Fe-4S] cluster</name>
        <dbReference type="ChEBI" id="CHEBI:49883"/>
    </cofactor>
</comment>
<sequence length="515" mass="57159">MSAVSLENLIPLTYLEFLDLESGGSMTSGMGAFLAGLRATFNNPLTRTLLRKASKRVTCEIGGRTVTERVSFFAMAEYAGEKVSCPSAILTKSFIKFTISTIAKLFKVKEEEVKAALSDPAVRRGLALVLEGLALYGVSVPQKFPAPFLVVWNFTNMCNLRCKHCYQRADKPLPNELTLEEKLNVVEQLDRAGVAAVALSGGEPTIHPHFWRVVKELSDRFIYVAVATNGWLLADKRMAEKAKRAGVRYVEVSVDSADPKKHDEFRGIPGSWKRAVKALKNAAELGMNAAMATTVTRLNVDEVDDILDLAEEIGIKRVVFFNFVPTGRGKEIIDLDLSPEEREEFLKKIALEMKRRNLEIVSTAPQFGRVCLQAGLGIVAPTHMYVGKPEELDMDKVISALAEFVGGCGAGRIYAALEPEGTVTPCVFLPVPMGNVREKDFREIWETSELFQKLRDRNNLWGFCRTCPYREICGGCRARAYGYFNDPLAPDPGCIYNKKYYEQLKSKALVATSGR</sequence>
<evidence type="ECO:0000256" key="1">
    <source>
        <dbReference type="ARBA" id="ARBA00001966"/>
    </source>
</evidence>
<dbReference type="AlphaFoldDB" id="A8A9R8"/>
<dbReference type="InterPro" id="IPR006638">
    <property type="entry name" value="Elp3/MiaA/NifB-like_rSAM"/>
</dbReference>
<keyword evidence="2" id="KW-0004">4Fe-4S</keyword>
<dbReference type="STRING" id="453591.Igni_0487"/>
<dbReference type="CDD" id="cd01335">
    <property type="entry name" value="Radical_SAM"/>
    <property type="match status" value="1"/>
</dbReference>
<keyword evidence="5" id="KW-0408">Iron</keyword>
<dbReference type="HOGENOM" id="CLU_009273_4_0_2"/>
<dbReference type="Proteomes" id="UP000000262">
    <property type="component" value="Chromosome"/>
</dbReference>
<dbReference type="SFLD" id="SFLDG01386">
    <property type="entry name" value="main_SPASM_domain-containing"/>
    <property type="match status" value="1"/>
</dbReference>
<feature type="domain" description="Radical SAM core" evidence="7">
    <location>
        <begin position="144"/>
        <end position="356"/>
    </location>
</feature>
<dbReference type="GO" id="GO:0003824">
    <property type="term" value="F:catalytic activity"/>
    <property type="evidence" value="ECO:0007669"/>
    <property type="project" value="InterPro"/>
</dbReference>
<dbReference type="Gene3D" id="3.20.20.70">
    <property type="entry name" value="Aldolase class I"/>
    <property type="match status" value="1"/>
</dbReference>
<dbReference type="InterPro" id="IPR013785">
    <property type="entry name" value="Aldolase_TIM"/>
</dbReference>
<dbReference type="eggNOG" id="arCOG00940">
    <property type="taxonomic scope" value="Archaea"/>
</dbReference>
<dbReference type="InterPro" id="IPR034391">
    <property type="entry name" value="AdoMet-like_SPASM_containing"/>
</dbReference>
<dbReference type="Pfam" id="PF04055">
    <property type="entry name" value="Radical_SAM"/>
    <property type="match status" value="1"/>
</dbReference>
<dbReference type="PANTHER" id="PTHR11228">
    <property type="entry name" value="RADICAL SAM DOMAIN PROTEIN"/>
    <property type="match status" value="1"/>
</dbReference>
<evidence type="ECO:0000256" key="3">
    <source>
        <dbReference type="ARBA" id="ARBA00022691"/>
    </source>
</evidence>
<dbReference type="GO" id="GO:0051536">
    <property type="term" value="F:iron-sulfur cluster binding"/>
    <property type="evidence" value="ECO:0007669"/>
    <property type="project" value="UniProtKB-KW"/>
</dbReference>
<dbReference type="InterPro" id="IPR050377">
    <property type="entry name" value="Radical_SAM_PqqE_MftC-like"/>
</dbReference>
<evidence type="ECO:0000313" key="8">
    <source>
        <dbReference type="EMBL" id="ABU81670.1"/>
    </source>
</evidence>
<dbReference type="InterPro" id="IPR023885">
    <property type="entry name" value="4Fe4S-binding_SPASM_dom"/>
</dbReference>
<dbReference type="InterPro" id="IPR058240">
    <property type="entry name" value="rSAM_sf"/>
</dbReference>
<evidence type="ECO:0000313" key="9">
    <source>
        <dbReference type="Proteomes" id="UP000000262"/>
    </source>
</evidence>
<dbReference type="InterPro" id="IPR007197">
    <property type="entry name" value="rSAM"/>
</dbReference>
<accession>A8A9R8</accession>
<dbReference type="GO" id="GO:0046872">
    <property type="term" value="F:metal ion binding"/>
    <property type="evidence" value="ECO:0007669"/>
    <property type="project" value="UniProtKB-KW"/>
</dbReference>
<keyword evidence="3" id="KW-0949">S-adenosyl-L-methionine</keyword>
<dbReference type="PANTHER" id="PTHR11228:SF7">
    <property type="entry name" value="PQQA PEPTIDE CYCLASE"/>
    <property type="match status" value="1"/>
</dbReference>
<dbReference type="SMART" id="SM00729">
    <property type="entry name" value="Elp3"/>
    <property type="match status" value="1"/>
</dbReference>
<reference evidence="8 9" key="1">
    <citation type="journal article" date="2008" name="Genome Biol.">
        <title>A genomic analysis of the archaeal system Ignicoccus hospitalis-Nanoarchaeum equitans.</title>
        <authorList>
            <person name="Podar M."/>
            <person name="Anderson I."/>
            <person name="Makarova K.S."/>
            <person name="Elkins J.G."/>
            <person name="Ivanova N."/>
            <person name="Wall M.A."/>
            <person name="Lykidis A."/>
            <person name="Mavromatis K."/>
            <person name="Sun H."/>
            <person name="Hudson M.E."/>
            <person name="Chen W."/>
            <person name="Deciu C."/>
            <person name="Hutchison D."/>
            <person name="Eads J.R."/>
            <person name="Anderson A."/>
            <person name="Fernandes F."/>
            <person name="Szeto E."/>
            <person name="Lapidus A."/>
            <person name="Kyrpides N.C."/>
            <person name="Saier M.H.Jr."/>
            <person name="Richardson P.M."/>
            <person name="Rachel R."/>
            <person name="Huber H."/>
            <person name="Eisen J.A."/>
            <person name="Koonin E.V."/>
            <person name="Keller M."/>
            <person name="Stetter K.O."/>
        </authorList>
    </citation>
    <scope>NUCLEOTIDE SEQUENCE [LARGE SCALE GENOMIC DNA]</scope>
    <source>
        <strain evidence="9">KIN4/I / DSM 18386 / JCM 14125</strain>
    </source>
</reference>
<keyword evidence="6" id="KW-0411">Iron-sulfur</keyword>
<dbReference type="EMBL" id="CP000816">
    <property type="protein sequence ID" value="ABU81670.1"/>
    <property type="molecule type" value="Genomic_DNA"/>
</dbReference>
<evidence type="ECO:0000256" key="5">
    <source>
        <dbReference type="ARBA" id="ARBA00023004"/>
    </source>
</evidence>
<organism evidence="8 9">
    <name type="scientific">Ignicoccus hospitalis (strain KIN4/I / DSM 18386 / JCM 14125)</name>
    <dbReference type="NCBI Taxonomy" id="453591"/>
    <lineage>
        <taxon>Archaea</taxon>
        <taxon>Thermoproteota</taxon>
        <taxon>Thermoprotei</taxon>
        <taxon>Desulfurococcales</taxon>
        <taxon>Desulfurococcaceae</taxon>
        <taxon>Ignicoccus</taxon>
    </lineage>
</organism>
<dbReference type="PhylomeDB" id="A8A9R8"/>
<dbReference type="SFLD" id="SFLDS00029">
    <property type="entry name" value="Radical_SAM"/>
    <property type="match status" value="2"/>
</dbReference>
<name>A8A9R8_IGNH4</name>
<gene>
    <name evidence="8" type="ordered locus">Igni_0487</name>
</gene>
<protein>
    <submittedName>
        <fullName evidence="8">Radical SAM domain protein</fullName>
    </submittedName>
</protein>
<dbReference type="SFLD" id="SFLDG01067">
    <property type="entry name" value="SPASM/twitch_domain_containing"/>
    <property type="match status" value="2"/>
</dbReference>
<keyword evidence="4" id="KW-0479">Metal-binding</keyword>
<evidence type="ECO:0000256" key="6">
    <source>
        <dbReference type="ARBA" id="ARBA00023014"/>
    </source>
</evidence>
<dbReference type="KEGG" id="iho:Igni_0487"/>
<evidence type="ECO:0000256" key="4">
    <source>
        <dbReference type="ARBA" id="ARBA00022723"/>
    </source>
</evidence>
<dbReference type="SFLD" id="SFLDG01387">
    <property type="entry name" value="BtrN-like_SPASM_domain_contain"/>
    <property type="match status" value="1"/>
</dbReference>
<dbReference type="CDD" id="cd21123">
    <property type="entry name" value="SPASM_MftC-like"/>
    <property type="match status" value="1"/>
</dbReference>
<dbReference type="Pfam" id="PF13186">
    <property type="entry name" value="SPASM"/>
    <property type="match status" value="1"/>
</dbReference>